<dbReference type="RefSeq" id="WP_027309183.1">
    <property type="nucleotide sequence ID" value="NZ_FQVG01000024.1"/>
</dbReference>
<evidence type="ECO:0000313" key="1">
    <source>
        <dbReference type="EMBL" id="SHE93915.1"/>
    </source>
</evidence>
<protein>
    <submittedName>
        <fullName evidence="1">Uncharacterized protein</fullName>
    </submittedName>
</protein>
<proteinExistence type="predicted"/>
<gene>
    <name evidence="1" type="ORF">SAMN02746091_01442</name>
</gene>
<reference evidence="2" key="1">
    <citation type="submission" date="2016-11" db="EMBL/GenBank/DDBJ databases">
        <authorList>
            <person name="Varghese N."/>
            <person name="Submissions S."/>
        </authorList>
    </citation>
    <scope>NUCLEOTIDE SEQUENCE [LARGE SCALE GENOMIC DNA]</scope>
    <source>
        <strain evidence="2">DSM 10124</strain>
    </source>
</reference>
<name>A0A1M4XK90_9CLOT</name>
<accession>A0A1M4XK90</accession>
<dbReference type="EMBL" id="FQVG01000024">
    <property type="protein sequence ID" value="SHE93915.1"/>
    <property type="molecule type" value="Genomic_DNA"/>
</dbReference>
<dbReference type="Proteomes" id="UP000184423">
    <property type="component" value="Unassembled WGS sequence"/>
</dbReference>
<sequence length="68" mass="7980">MIIIKRVNYRKLKRDLLDYVGPSGIWPLIGSVDSADEEELLEIAEELGYDVSDYILEDEDFDEDEIEW</sequence>
<evidence type="ECO:0000313" key="2">
    <source>
        <dbReference type="Proteomes" id="UP000184423"/>
    </source>
</evidence>
<organism evidence="1 2">
    <name type="scientific">Caloramator proteoclasticus DSM 10124</name>
    <dbReference type="NCBI Taxonomy" id="1121262"/>
    <lineage>
        <taxon>Bacteria</taxon>
        <taxon>Bacillati</taxon>
        <taxon>Bacillota</taxon>
        <taxon>Clostridia</taxon>
        <taxon>Eubacteriales</taxon>
        <taxon>Clostridiaceae</taxon>
        <taxon>Caloramator</taxon>
    </lineage>
</organism>
<keyword evidence="2" id="KW-1185">Reference proteome</keyword>
<dbReference type="AlphaFoldDB" id="A0A1M4XK90"/>